<sequence>MASCTTYLAFHFLCLFVFESMIVLTDLPRLFPGPTYEVNYTIAEETAAPFVLGNLIMDFGLTEWMLKQNVITNPGKHRDLIISPLSIDVIANAGQIGSATLIEPTTPKLRLFPSNQWGSKYFSVHYKSVLIQELILTKSLDREAACDLSDPSSTSSASTTSDGCSCSPEVCTSSDPNKKFMCGMTLTIALNLLQPGMTVYVVHISIRDINDHTPRFRFSSPFEVSFKESDLPGSKRELPSAVDSDFCDNGKVKYTLISAGFQGSVNSIPFQIREIPRSHNRTQIELVLQRTLDRELIGSYDLFLLASDQSETEPRRTGTLNLRIVVEDVNDCRPMFDLGEMNERRGTCVPITESYRPTMHIRVPENKGPVPWLLKRLTAYDADIEENGEVHFQFSTRTHPMTRGYFHLNSTTGELLVVEPLDREKTPMQDGLHKLIVLAMDSGTPVRSSQLLIIVYLLDVNDNAPRIRLIGENPQLTRNMSQFNQMNERSQKFWKMQATGPYLRPDELPWPVELSLLGIKAPGQVVATLVASDPDRGSNGTVDCHVGNQWPDAGKESSGQWEGKGWFKISPLLMYSDMSIGSSEIDGKLLQQPTELKNTRKYWNQTQEKAYTLEALRPIDPLVVPQIFVQIVCQDQGPNRLTSERTLHLGVEVTVQRAGLHWQSVLLLYEAIKLNEPECVSINRLANYTVTQRRIHFNNQSAEDLAKGAPALCLSLESLDVVPRDRWNHGRELPVFQVKALFDSRMSRYPTTLKYKLLSDKNTPDVAKMFAVNAESGQISLRFTGQTNGEVRSEHYVLRLRALLTIQTPQGSVTESVELIVHVHLVPTANMVQQYVRLKDGSFHLDNRSIIYLSIAEKAPIGSTVLPESVFYCAPSFQPGCFMELRNFENDNWKQPQRYHTFQTYRLSESDWIGRTGIKGAPYTIISKTPLDRAIQVEYRLRLFVSPSTDFIEPVHARTLIIHIKDISDNQPVLLNPFYPVTHWPPATLLCNVPSPMESSKELGNYIYVADVSLSYQQRKDFEIIRIHVVDHDTVQLSSFIYSLDHVFRCDGVKAVRLKSFEAVELDKTYGILRVASEMTRSSLASYVLQITITGSFGKRTALQTVALIQLHVVDEPPFQRPINDLPDTVSKSPIAPAQVLRLREATYFSGQGTDKTNIRTVGTPSPVSPIVKSQNVFQSKGLTGNPWIQRLALISLLVVLSFVCPTIFFWITYSQRVRIRRWLFGLSAHGTIRDNQTIAPHENTGAPKVKAGTWSGEPFRMIEVQSNPLAMGWNASVGRESCLNLHMEATDLLQCIKDSGDQHRTTMCGDLSGQTSLGCRITEKRNMGDISPSQMVENTWQPPASSGDQQSSCSMISSSNRSMLSFPRSYLFDTTRHRPSDSSVDLQMFHRVSPVSTELVYHRLAPDISPHSTCLSQPNSYQLPHLFYQRQTSPDVEDHFRATHRCHLACSPTIMDLTGEKSEANDGSFNLTLH</sequence>
<name>A0A4E0RY55_FASHE</name>
<reference evidence="13" key="1">
    <citation type="submission" date="2019-03" db="EMBL/GenBank/DDBJ databases">
        <title>Improved annotation for the trematode Fasciola hepatica.</title>
        <authorList>
            <person name="Choi Y.-J."/>
            <person name="Martin J."/>
            <person name="Mitreva M."/>
        </authorList>
    </citation>
    <scope>NUCLEOTIDE SEQUENCE [LARGE SCALE GENOMIC DNA]</scope>
</reference>
<comment type="subcellular location">
    <subcellularLocation>
        <location evidence="1">Membrane</location>
        <topology evidence="1">Single-pass membrane protein</topology>
    </subcellularLocation>
</comment>
<dbReference type="FunFam" id="2.60.40.60:FF:000092">
    <property type="entry name" value="Protocadherin 8"/>
    <property type="match status" value="1"/>
</dbReference>
<evidence type="ECO:0000256" key="9">
    <source>
        <dbReference type="SAM" id="MobiDB-lite"/>
    </source>
</evidence>
<proteinExistence type="predicted"/>
<keyword evidence="11" id="KW-0732">Signal</keyword>
<evidence type="ECO:0000256" key="10">
    <source>
        <dbReference type="SAM" id="Phobius"/>
    </source>
</evidence>
<keyword evidence="2 10" id="KW-0812">Transmembrane</keyword>
<evidence type="ECO:0000256" key="6">
    <source>
        <dbReference type="ARBA" id="ARBA00023136"/>
    </source>
</evidence>
<organism evidence="13 14">
    <name type="scientific">Fasciola hepatica</name>
    <name type="common">Liver fluke</name>
    <dbReference type="NCBI Taxonomy" id="6192"/>
    <lineage>
        <taxon>Eukaryota</taxon>
        <taxon>Metazoa</taxon>
        <taxon>Spiralia</taxon>
        <taxon>Lophotrochozoa</taxon>
        <taxon>Platyhelminthes</taxon>
        <taxon>Trematoda</taxon>
        <taxon>Digenea</taxon>
        <taxon>Plagiorchiida</taxon>
        <taxon>Echinostomata</taxon>
        <taxon>Echinostomatoidea</taxon>
        <taxon>Fasciolidae</taxon>
        <taxon>Fasciola</taxon>
    </lineage>
</organism>
<dbReference type="PANTHER" id="PTHR24028">
    <property type="entry name" value="CADHERIN-87A"/>
    <property type="match status" value="1"/>
</dbReference>
<dbReference type="InterPro" id="IPR015919">
    <property type="entry name" value="Cadherin-like_sf"/>
</dbReference>
<comment type="caution">
    <text evidence="13">The sequence shown here is derived from an EMBL/GenBank/DDBJ whole genome shotgun (WGS) entry which is preliminary data.</text>
</comment>
<evidence type="ECO:0000259" key="12">
    <source>
        <dbReference type="PROSITE" id="PS50268"/>
    </source>
</evidence>
<dbReference type="PANTHER" id="PTHR24028:SF146">
    <property type="entry name" value="CADHERIN 96CB, ISOFORM D-RELATED"/>
    <property type="match status" value="1"/>
</dbReference>
<feature type="domain" description="Cadherin" evidence="12">
    <location>
        <begin position="218"/>
        <end position="336"/>
    </location>
</feature>
<feature type="domain" description="Cadherin" evidence="12">
    <location>
        <begin position="355"/>
        <end position="467"/>
    </location>
</feature>
<protein>
    <recommendedName>
        <fullName evidence="12">Cadherin domain-containing protein</fullName>
    </recommendedName>
</protein>
<feature type="compositionally biased region" description="Low complexity" evidence="9">
    <location>
        <begin position="149"/>
        <end position="167"/>
    </location>
</feature>
<keyword evidence="6 10" id="KW-0472">Membrane</keyword>
<feature type="domain" description="Cadherin" evidence="12">
    <location>
        <begin position="847"/>
        <end position="974"/>
    </location>
</feature>
<dbReference type="PROSITE" id="PS50268">
    <property type="entry name" value="CADHERIN_2"/>
    <property type="match status" value="3"/>
</dbReference>
<evidence type="ECO:0000313" key="13">
    <source>
        <dbReference type="EMBL" id="THD27127.1"/>
    </source>
</evidence>
<keyword evidence="14" id="KW-1185">Reference proteome</keyword>
<dbReference type="Pfam" id="PF00028">
    <property type="entry name" value="Cadherin"/>
    <property type="match status" value="2"/>
</dbReference>
<accession>A0A4E0RY55</accession>
<dbReference type="Proteomes" id="UP000230066">
    <property type="component" value="Unassembled WGS sequence"/>
</dbReference>
<feature type="signal peptide" evidence="11">
    <location>
        <begin position="1"/>
        <end position="25"/>
    </location>
</feature>
<keyword evidence="4 8" id="KW-0106">Calcium</keyword>
<evidence type="ECO:0000256" key="2">
    <source>
        <dbReference type="ARBA" id="ARBA00022692"/>
    </source>
</evidence>
<feature type="chain" id="PRO_5020036510" description="Cadherin domain-containing protein" evidence="11">
    <location>
        <begin position="26"/>
        <end position="1475"/>
    </location>
</feature>
<dbReference type="Gene3D" id="2.60.40.60">
    <property type="entry name" value="Cadherins"/>
    <property type="match status" value="4"/>
</dbReference>
<dbReference type="GO" id="GO:0005886">
    <property type="term" value="C:plasma membrane"/>
    <property type="evidence" value="ECO:0007669"/>
    <property type="project" value="InterPro"/>
</dbReference>
<dbReference type="InterPro" id="IPR050174">
    <property type="entry name" value="Protocadherin/Cadherin-CA"/>
</dbReference>
<dbReference type="EMBL" id="JXXN02000519">
    <property type="protein sequence ID" value="THD27127.1"/>
    <property type="molecule type" value="Genomic_DNA"/>
</dbReference>
<dbReference type="SUPFAM" id="SSF49313">
    <property type="entry name" value="Cadherin-like"/>
    <property type="match status" value="2"/>
</dbReference>
<dbReference type="InterPro" id="IPR020894">
    <property type="entry name" value="Cadherin_CS"/>
</dbReference>
<feature type="transmembrane region" description="Helical" evidence="10">
    <location>
        <begin position="1188"/>
        <end position="1212"/>
    </location>
</feature>
<evidence type="ECO:0000256" key="11">
    <source>
        <dbReference type="SAM" id="SignalP"/>
    </source>
</evidence>
<evidence type="ECO:0000256" key="4">
    <source>
        <dbReference type="ARBA" id="ARBA00022837"/>
    </source>
</evidence>
<dbReference type="GO" id="GO:0005509">
    <property type="term" value="F:calcium ion binding"/>
    <property type="evidence" value="ECO:0007669"/>
    <property type="project" value="UniProtKB-UniRule"/>
</dbReference>
<dbReference type="SMART" id="SM00112">
    <property type="entry name" value="CA"/>
    <property type="match status" value="3"/>
</dbReference>
<keyword evidence="3" id="KW-0677">Repeat</keyword>
<evidence type="ECO:0000256" key="8">
    <source>
        <dbReference type="PROSITE-ProRule" id="PRU00043"/>
    </source>
</evidence>
<dbReference type="PROSITE" id="PS00232">
    <property type="entry name" value="CADHERIN_1"/>
    <property type="match status" value="2"/>
</dbReference>
<evidence type="ECO:0000313" key="14">
    <source>
        <dbReference type="Proteomes" id="UP000230066"/>
    </source>
</evidence>
<dbReference type="InterPro" id="IPR002126">
    <property type="entry name" value="Cadherin-like_dom"/>
</dbReference>
<evidence type="ECO:0000256" key="1">
    <source>
        <dbReference type="ARBA" id="ARBA00004167"/>
    </source>
</evidence>
<dbReference type="CDD" id="cd11304">
    <property type="entry name" value="Cadherin_repeat"/>
    <property type="match status" value="3"/>
</dbReference>
<evidence type="ECO:0000256" key="5">
    <source>
        <dbReference type="ARBA" id="ARBA00022989"/>
    </source>
</evidence>
<gene>
    <name evidence="13" type="ORF">D915_002193</name>
</gene>
<dbReference type="PRINTS" id="PR00205">
    <property type="entry name" value="CADHERIN"/>
</dbReference>
<evidence type="ECO:0000256" key="3">
    <source>
        <dbReference type="ARBA" id="ARBA00022737"/>
    </source>
</evidence>
<dbReference type="GO" id="GO:0007156">
    <property type="term" value="P:homophilic cell adhesion via plasma membrane adhesion molecules"/>
    <property type="evidence" value="ECO:0007669"/>
    <property type="project" value="InterPro"/>
</dbReference>
<evidence type="ECO:0000256" key="7">
    <source>
        <dbReference type="ARBA" id="ARBA00023180"/>
    </source>
</evidence>
<feature type="region of interest" description="Disordered" evidence="9">
    <location>
        <begin position="149"/>
        <end position="168"/>
    </location>
</feature>
<keyword evidence="5 10" id="KW-1133">Transmembrane helix</keyword>
<keyword evidence="7" id="KW-0325">Glycoprotein</keyword>